<dbReference type="GeneID" id="110797289"/>
<proteinExistence type="predicted"/>
<dbReference type="InterPro" id="IPR051304">
    <property type="entry name" value="SCF_F-box_domain"/>
</dbReference>
<evidence type="ECO:0000313" key="3">
    <source>
        <dbReference type="Proteomes" id="UP000813463"/>
    </source>
</evidence>
<evidence type="ECO:0000313" key="4">
    <source>
        <dbReference type="RefSeq" id="XP_056686148.1"/>
    </source>
</evidence>
<reference evidence="3" key="1">
    <citation type="journal article" date="2021" name="Nat. Commun.">
        <title>Genomic analyses provide insights into spinach domestication and the genetic basis of agronomic traits.</title>
        <authorList>
            <person name="Cai X."/>
            <person name="Sun X."/>
            <person name="Xu C."/>
            <person name="Sun H."/>
            <person name="Wang X."/>
            <person name="Ge C."/>
            <person name="Zhang Z."/>
            <person name="Wang Q."/>
            <person name="Fei Z."/>
            <person name="Jiao C."/>
            <person name="Wang Q."/>
        </authorList>
    </citation>
    <scope>NUCLEOTIDE SEQUENCE [LARGE SCALE GENOMIC DNA]</scope>
    <source>
        <strain evidence="3">cv. Varoflay</strain>
    </source>
</reference>
<dbReference type="Proteomes" id="UP000813463">
    <property type="component" value="Chromosome 5"/>
</dbReference>
<name>A0ABM3QRZ2_SPIOL</name>
<feature type="domain" description="KIB1-4 beta-propeller" evidence="2">
    <location>
        <begin position="83"/>
        <end position="333"/>
    </location>
</feature>
<dbReference type="PANTHER" id="PTHR47123">
    <property type="entry name" value="F-BOX PROTEIN SKIP23"/>
    <property type="match status" value="1"/>
</dbReference>
<evidence type="ECO:0000256" key="1">
    <source>
        <dbReference type="SAM" id="MobiDB-lite"/>
    </source>
</evidence>
<accession>A0ABM3QRZ2</accession>
<keyword evidence="3" id="KW-1185">Reference proteome</keyword>
<dbReference type="Pfam" id="PF03478">
    <property type="entry name" value="Beta-prop_KIB1-4"/>
    <property type="match status" value="1"/>
</dbReference>
<gene>
    <name evidence="4" type="primary">LOC110797289</name>
</gene>
<organism evidence="3 4">
    <name type="scientific">Spinacia oleracea</name>
    <name type="common">Spinach</name>
    <dbReference type="NCBI Taxonomy" id="3562"/>
    <lineage>
        <taxon>Eukaryota</taxon>
        <taxon>Viridiplantae</taxon>
        <taxon>Streptophyta</taxon>
        <taxon>Embryophyta</taxon>
        <taxon>Tracheophyta</taxon>
        <taxon>Spermatophyta</taxon>
        <taxon>Magnoliopsida</taxon>
        <taxon>eudicotyledons</taxon>
        <taxon>Gunneridae</taxon>
        <taxon>Pentapetalae</taxon>
        <taxon>Caryophyllales</taxon>
        <taxon>Chenopodiaceae</taxon>
        <taxon>Chenopodioideae</taxon>
        <taxon>Anserineae</taxon>
        <taxon>Spinacia</taxon>
    </lineage>
</organism>
<feature type="compositionally biased region" description="Low complexity" evidence="1">
    <location>
        <begin position="406"/>
        <end position="421"/>
    </location>
</feature>
<dbReference type="PANTHER" id="PTHR47123:SF6">
    <property type="entry name" value="F-BOX PROTEIN SKIP23-LIKE ISOFORM X1"/>
    <property type="match status" value="1"/>
</dbReference>
<evidence type="ECO:0000259" key="2">
    <source>
        <dbReference type="Pfam" id="PF03478"/>
    </source>
</evidence>
<feature type="region of interest" description="Disordered" evidence="1">
    <location>
        <begin position="394"/>
        <end position="435"/>
    </location>
</feature>
<sequence>MNRETSRKKLALVDWSELPKELLEKISGGLIGLSGPDYLTFRKVCRKWRDSCPPPTNLFFPGFPLEIPTYLGREVVLFPSFIYVLRLPLHKCNPTTTSWIVQVDEFNPGKLQVRNPVTNNRLYVDNFPETLNFNDYSSLPYAISYNLRLSTGNDDVFDSRCYPWRDYPVKTKSILLECGMVVVLSLGQVGMLGILKVNGDWKFTDFGYNGRFDDIEVFKEHICVLTRFGKSFLINGADGKLISLISKPLSKSYVGDRRKLLTAYGDDLYMIARGECEFKVFKLNGKLQQWERVNSLGDKILFVSYDKCFLLDADYLPVFERNCILFPKNCFPNNSGDYSVDGELFQGATRHLEIGVFFLGQKFCQPISSYPRLSKLFWPIPSWIMSDSCSSLGSDRFSEEDEEMETSSYSGSESSLKEQSSNAVSHHGKNIHPSSSDQIDTFLEDVSSENNGTSIPAIDSPLQITQDNSLLEKFQGADVSSNLVPVRSNDLLTWALESLAKMVIILQKNTGESLDDSQAEYLKLSLVDLQTLHFRLDWMVPFVERALAIHKSKCQKIIVTDLEKRKSKLLAELHELEQMEKTLAGSLIISTAPPILKKGLAEGLF</sequence>
<dbReference type="InterPro" id="IPR005174">
    <property type="entry name" value="KIB1-4_b-propeller"/>
</dbReference>
<protein>
    <submittedName>
        <fullName evidence="4">F-box protein SKIP23</fullName>
    </submittedName>
</protein>
<reference evidence="4" key="2">
    <citation type="submission" date="2025-08" db="UniProtKB">
        <authorList>
            <consortium name="RefSeq"/>
        </authorList>
    </citation>
    <scope>IDENTIFICATION</scope>
    <source>
        <tissue evidence="4">Leaf</tissue>
    </source>
</reference>
<dbReference type="RefSeq" id="XP_056686148.1">
    <property type="nucleotide sequence ID" value="XM_056830170.1"/>
</dbReference>